<organism evidence="3 5">
    <name type="scientific">Halalkalicoccus jeotgali (strain DSM 18796 / CECT 7217 / JCM 14584 / KCTC 4019 / B3)</name>
    <dbReference type="NCBI Taxonomy" id="795797"/>
    <lineage>
        <taxon>Archaea</taxon>
        <taxon>Methanobacteriati</taxon>
        <taxon>Methanobacteriota</taxon>
        <taxon>Stenosarchaea group</taxon>
        <taxon>Halobacteria</taxon>
        <taxon>Halobacteriales</taxon>
        <taxon>Halococcaceae</taxon>
        <taxon>Halalkalicoccus</taxon>
    </lineage>
</organism>
<gene>
    <name evidence="3" type="ordered locus">HacjB3_11095</name>
    <name evidence="4" type="ORF">C497_11568</name>
</gene>
<dbReference type="OrthoDB" id="209648at2157"/>
<reference evidence="4 6" key="2">
    <citation type="journal article" date="2014" name="PLoS Genet.">
        <title>Phylogenetically driven sequencing of extremely halophilic archaea reveals strategies for static and dynamic osmo-response.</title>
        <authorList>
            <person name="Becker E.A."/>
            <person name="Seitzer P.M."/>
            <person name="Tritt A."/>
            <person name="Larsen D."/>
            <person name="Krusor M."/>
            <person name="Yao A.I."/>
            <person name="Wu D."/>
            <person name="Madern D."/>
            <person name="Eisen J.A."/>
            <person name="Darling A.E."/>
            <person name="Facciotti M.T."/>
        </authorList>
    </citation>
    <scope>NUCLEOTIDE SEQUENCE [LARGE SCALE GENOMIC DNA]</scope>
    <source>
        <strain evidence="4">B3</strain>
        <strain evidence="6">DSM 18796 / CECT 7217 / JCM 14584 / KCTC 4019 / B3</strain>
    </source>
</reference>
<feature type="transmembrane region" description="Helical" evidence="1">
    <location>
        <begin position="9"/>
        <end position="26"/>
    </location>
</feature>
<dbReference type="eggNOG" id="arCOG04592">
    <property type="taxonomic scope" value="Archaea"/>
</dbReference>
<evidence type="ECO:0000313" key="4">
    <source>
        <dbReference type="EMBL" id="ELY36320.1"/>
    </source>
</evidence>
<feature type="transmembrane region" description="Helical" evidence="1">
    <location>
        <begin position="46"/>
        <end position="73"/>
    </location>
</feature>
<dbReference type="STRING" id="795797.HacjB3_11095"/>
<proteinExistence type="predicted"/>
<keyword evidence="1" id="KW-0472">Membrane</keyword>
<accession>D8J4Y5</accession>
<dbReference type="PATRIC" id="fig|795797.18.peg.2219"/>
<evidence type="ECO:0000313" key="5">
    <source>
        <dbReference type="Proteomes" id="UP000000390"/>
    </source>
</evidence>
<dbReference type="EMBL" id="AOHV01000029">
    <property type="protein sequence ID" value="ELY36320.1"/>
    <property type="molecule type" value="Genomic_DNA"/>
</dbReference>
<dbReference type="HOGENOM" id="CLU_2433753_0_0_2"/>
<evidence type="ECO:0000313" key="3">
    <source>
        <dbReference type="EMBL" id="ADJ15602.1"/>
    </source>
</evidence>
<evidence type="ECO:0000256" key="1">
    <source>
        <dbReference type="SAM" id="Phobius"/>
    </source>
</evidence>
<sequence>MSDEFIKGFGILTTAGLFWFIVSAWFNTESFGGTQLIAPNPTDVGLYANILIVMKDVAFWFAILGALTFWFVIPAVREGRRAYENRRQRNAE</sequence>
<dbReference type="InterPro" id="IPR055738">
    <property type="entry name" value="DUF7314"/>
</dbReference>
<keyword evidence="1" id="KW-0812">Transmembrane</keyword>
<dbReference type="AlphaFoldDB" id="D8J4Y5"/>
<dbReference type="KEGG" id="hje:HacjB3_11095"/>
<protein>
    <recommendedName>
        <fullName evidence="2">DUF7314 domain-containing protein</fullName>
    </recommendedName>
</protein>
<dbReference type="EMBL" id="CP002062">
    <property type="protein sequence ID" value="ADJ15602.1"/>
    <property type="molecule type" value="Genomic_DNA"/>
</dbReference>
<evidence type="ECO:0000259" key="2">
    <source>
        <dbReference type="Pfam" id="PF23996"/>
    </source>
</evidence>
<dbReference type="Pfam" id="PF23996">
    <property type="entry name" value="DUF7314"/>
    <property type="match status" value="1"/>
</dbReference>
<dbReference type="Proteomes" id="UP000011645">
    <property type="component" value="Unassembled WGS sequence"/>
</dbReference>
<feature type="domain" description="DUF7314" evidence="2">
    <location>
        <begin position="1"/>
        <end position="86"/>
    </location>
</feature>
<keyword evidence="6" id="KW-1185">Reference proteome</keyword>
<name>D8J4Y5_HALJB</name>
<dbReference type="GeneID" id="9420032"/>
<dbReference type="Proteomes" id="UP000000390">
    <property type="component" value="Chromosome"/>
</dbReference>
<reference evidence="3 5" key="1">
    <citation type="journal article" date="2010" name="J. Bacteriol.">
        <title>Complete genome sequence of Halalkalicoccus jeotgali B3(T), an extremely halophilic archaeon.</title>
        <authorList>
            <person name="Roh S.W."/>
            <person name="Nam Y.D."/>
            <person name="Nam S.H."/>
            <person name="Choi S.H."/>
            <person name="Park H.S."/>
            <person name="Bae J.W."/>
        </authorList>
    </citation>
    <scope>NUCLEOTIDE SEQUENCE [LARGE SCALE GENOMIC DNA]</scope>
    <source>
        <strain evidence="3">B3</strain>
        <strain evidence="5">DSM 18796 / CECT 7217 / JCM 14584 / KCTC 4019 / B3</strain>
    </source>
</reference>
<evidence type="ECO:0000313" key="6">
    <source>
        <dbReference type="Proteomes" id="UP000011645"/>
    </source>
</evidence>
<dbReference type="RefSeq" id="WP_008416845.1">
    <property type="nucleotide sequence ID" value="NC_014297.1"/>
</dbReference>
<keyword evidence="1" id="KW-1133">Transmembrane helix</keyword>